<dbReference type="EMBL" id="WWCX01000001">
    <property type="protein sequence ID" value="MYM92767.1"/>
    <property type="molecule type" value="Genomic_DNA"/>
</dbReference>
<reference evidence="1" key="1">
    <citation type="submission" date="2019-12" db="EMBL/GenBank/DDBJ databases">
        <title>Novel species isolated from a subtropical stream in China.</title>
        <authorList>
            <person name="Lu H."/>
        </authorList>
    </citation>
    <scope>NUCLEOTIDE SEQUENCE [LARGE SCALE GENOMIC DNA]</scope>
    <source>
        <strain evidence="1">FT81W</strain>
    </source>
</reference>
<sequence>MKFPFGPKPQPQVVPAAPKAHECRTFPVVQFRKMLDNIIAAEAMKAPIATSLFPKHFLDANPVFKNKMAQRVVGVAWVELNEPAGAFAFLMRFIAMQKILLMEEIKPWMPESNGTVGALHPAFFEVVASMELSPGMEFDKDKFFAKLGALDAEMDIVDINQPPDQTPQEA</sequence>
<accession>A0A845GJ50</accession>
<comment type="caution">
    <text evidence="1">The sequence shown here is derived from an EMBL/GenBank/DDBJ whole genome shotgun (WGS) entry which is preliminary data.</text>
</comment>
<dbReference type="AlphaFoldDB" id="A0A845GJ50"/>
<protein>
    <submittedName>
        <fullName evidence="1">Uncharacterized protein</fullName>
    </submittedName>
</protein>
<organism evidence="1 2">
    <name type="scientific">Duganella vulcania</name>
    <dbReference type="NCBI Taxonomy" id="2692166"/>
    <lineage>
        <taxon>Bacteria</taxon>
        <taxon>Pseudomonadati</taxon>
        <taxon>Pseudomonadota</taxon>
        <taxon>Betaproteobacteria</taxon>
        <taxon>Burkholderiales</taxon>
        <taxon>Oxalobacteraceae</taxon>
        <taxon>Telluria group</taxon>
        <taxon>Duganella</taxon>
    </lineage>
</organism>
<dbReference type="RefSeq" id="WP_161082025.1">
    <property type="nucleotide sequence ID" value="NZ_WWCX01000001.1"/>
</dbReference>
<evidence type="ECO:0000313" key="1">
    <source>
        <dbReference type="EMBL" id="MYM92767.1"/>
    </source>
</evidence>
<dbReference type="Proteomes" id="UP000447355">
    <property type="component" value="Unassembled WGS sequence"/>
</dbReference>
<name>A0A845GJ50_9BURK</name>
<proteinExistence type="predicted"/>
<evidence type="ECO:0000313" key="2">
    <source>
        <dbReference type="Proteomes" id="UP000447355"/>
    </source>
</evidence>
<gene>
    <name evidence="1" type="ORF">GTP90_02695</name>
</gene>